<dbReference type="SUPFAM" id="SSF47694">
    <property type="entry name" value="Cytochrome c oxidase subunit h"/>
    <property type="match status" value="1"/>
</dbReference>
<keyword evidence="4" id="KW-0812">Transmembrane</keyword>
<accession>A0A0E0CGV7</accession>
<dbReference type="InterPro" id="IPR003213">
    <property type="entry name" value="Cyt_c_oxidase_su6B"/>
</dbReference>
<dbReference type="GO" id="GO:0005739">
    <property type="term" value="C:mitochondrion"/>
    <property type="evidence" value="ECO:0007669"/>
    <property type="project" value="UniProtKB-SubCell"/>
</dbReference>
<dbReference type="EnsemblPlants" id="OMERI02G07410.3">
    <property type="protein sequence ID" value="OMERI02G07410.3"/>
    <property type="gene ID" value="OMERI02G07410"/>
</dbReference>
<dbReference type="Pfam" id="PF02297">
    <property type="entry name" value="COX6B"/>
    <property type="match status" value="1"/>
</dbReference>
<keyword evidence="3" id="KW-1015">Disulfide bond</keyword>
<dbReference type="InterPro" id="IPR036549">
    <property type="entry name" value="CX6/COA6-like_sf"/>
</dbReference>
<organism evidence="5">
    <name type="scientific">Oryza meridionalis</name>
    <dbReference type="NCBI Taxonomy" id="40149"/>
    <lineage>
        <taxon>Eukaryota</taxon>
        <taxon>Viridiplantae</taxon>
        <taxon>Streptophyta</taxon>
        <taxon>Embryophyta</taxon>
        <taxon>Tracheophyta</taxon>
        <taxon>Spermatophyta</taxon>
        <taxon>Magnoliopsida</taxon>
        <taxon>Liliopsida</taxon>
        <taxon>Poales</taxon>
        <taxon>Poaceae</taxon>
        <taxon>BOP clade</taxon>
        <taxon>Oryzoideae</taxon>
        <taxon>Oryzeae</taxon>
        <taxon>Oryzinae</taxon>
        <taxon>Oryza</taxon>
    </lineage>
</organism>
<dbReference type="PROSITE" id="PS51808">
    <property type="entry name" value="CHCH"/>
    <property type="match status" value="1"/>
</dbReference>
<keyword evidence="4" id="KW-1133">Transmembrane helix</keyword>
<sequence length="324" mass="37013">MLVGIEKVCDEKVPNFDTVGFGIELNRPTICITELGLFWPRSLVWFVGSENQRPRSEYEASTFDQAHDLPSRRRRRPPLFLLSARSSAPRRRDFSPLFLASGLPSPTPRDGRANIISIHQIEIKTAPADFRFPTTNQTRHCFTRYIEYHRCVNAKGEATADCEKFAKYYRSLCPAEWVEKWNEQRENGTFAGPLQISCLRVFSDQSTALIGVTAIIWFEFMLLLLFFKLIDNVVGGMDDAGEISSFSRSSSAREDDEEDLRWAALEKLPTYDRARTALLAMPDGELREVNVQRLAAVERRAQRAAGVADDHARFLAKFKERVDR</sequence>
<reference evidence="5" key="1">
    <citation type="submission" date="2015-04" db="UniProtKB">
        <authorList>
            <consortium name="EnsemblPlants"/>
        </authorList>
    </citation>
    <scope>IDENTIFICATION</scope>
</reference>
<dbReference type="InterPro" id="IPR048280">
    <property type="entry name" value="COX6B-like"/>
</dbReference>
<comment type="subcellular location">
    <subcellularLocation>
        <location evidence="1">Mitochondrion</location>
    </subcellularLocation>
</comment>
<dbReference type="CDD" id="cd00926">
    <property type="entry name" value="Cyt_c_Oxidase_VIb"/>
    <property type="match status" value="1"/>
</dbReference>
<name>A0A0E0CGV7_9ORYZ</name>
<proteinExistence type="predicted"/>
<dbReference type="Proteomes" id="UP000008021">
    <property type="component" value="Chromosome 2"/>
</dbReference>
<evidence type="ECO:0000256" key="2">
    <source>
        <dbReference type="ARBA" id="ARBA00023128"/>
    </source>
</evidence>
<keyword evidence="4" id="KW-0472">Membrane</keyword>
<evidence type="ECO:0000256" key="3">
    <source>
        <dbReference type="ARBA" id="ARBA00023157"/>
    </source>
</evidence>
<evidence type="ECO:0000256" key="4">
    <source>
        <dbReference type="SAM" id="Phobius"/>
    </source>
</evidence>
<protein>
    <submittedName>
        <fullName evidence="5">Uncharacterized protein</fullName>
    </submittedName>
</protein>
<dbReference type="Gene3D" id="1.10.10.140">
    <property type="entry name" value="Cytochrome c oxidase, subunit VIb"/>
    <property type="match status" value="1"/>
</dbReference>
<feature type="transmembrane region" description="Helical" evidence="4">
    <location>
        <begin position="208"/>
        <end position="227"/>
    </location>
</feature>
<dbReference type="FunFam" id="1.10.10.140:FF:000001">
    <property type="entry name" value="Cytochrome c oxidase subunit 6B1"/>
    <property type="match status" value="1"/>
</dbReference>
<keyword evidence="2" id="KW-0496">Mitochondrion</keyword>
<dbReference type="PANTHER" id="PTHR46281:SF8">
    <property type="entry name" value="CYTOCHROME C OXIDASE SUBUNIT 12, MITOCHONDRIAL"/>
    <property type="match status" value="1"/>
</dbReference>
<evidence type="ECO:0000313" key="5">
    <source>
        <dbReference type="EnsemblPlants" id="OMERI02G07410.3"/>
    </source>
</evidence>
<keyword evidence="6" id="KW-1185">Reference proteome</keyword>
<dbReference type="AlphaFoldDB" id="A0A0E0CGV7"/>
<evidence type="ECO:0000313" key="6">
    <source>
        <dbReference type="Proteomes" id="UP000008021"/>
    </source>
</evidence>
<dbReference type="PANTHER" id="PTHR46281">
    <property type="entry name" value="CYTOCHROME C OXIDASE SUBUNIT 6B"/>
    <property type="match status" value="1"/>
</dbReference>
<dbReference type="STRING" id="40149.A0A0E0CGV7"/>
<reference evidence="5" key="2">
    <citation type="submission" date="2018-05" db="EMBL/GenBank/DDBJ databases">
        <title>OmerRS3 (Oryza meridionalis Reference Sequence Version 3).</title>
        <authorList>
            <person name="Zhang J."/>
            <person name="Kudrna D."/>
            <person name="Lee S."/>
            <person name="Talag J."/>
            <person name="Welchert J."/>
            <person name="Wing R.A."/>
        </authorList>
    </citation>
    <scope>NUCLEOTIDE SEQUENCE [LARGE SCALE GENOMIC DNA]</scope>
    <source>
        <strain evidence="5">cv. OR44</strain>
    </source>
</reference>
<dbReference type="HOGENOM" id="CLU_858890_0_0_1"/>
<dbReference type="GO" id="GO:0045277">
    <property type="term" value="C:respiratory chain complex IV"/>
    <property type="evidence" value="ECO:0007669"/>
    <property type="project" value="InterPro"/>
</dbReference>
<evidence type="ECO:0000256" key="1">
    <source>
        <dbReference type="ARBA" id="ARBA00004173"/>
    </source>
</evidence>
<dbReference type="Gramene" id="OMERI02G07410.3">
    <property type="protein sequence ID" value="OMERI02G07410.3"/>
    <property type="gene ID" value="OMERI02G07410"/>
</dbReference>